<dbReference type="Pfam" id="PF01381">
    <property type="entry name" value="HTH_3"/>
    <property type="match status" value="1"/>
</dbReference>
<proteinExistence type="predicted"/>
<gene>
    <name evidence="3" type="ORF">SDC9_104120</name>
</gene>
<dbReference type="PANTHER" id="PTHR46558">
    <property type="entry name" value="TRACRIPTIONAL REGULATORY PROTEIN-RELATED-RELATED"/>
    <property type="match status" value="1"/>
</dbReference>
<protein>
    <recommendedName>
        <fullName evidence="2">HTH cro/C1-type domain-containing protein</fullName>
    </recommendedName>
</protein>
<comment type="caution">
    <text evidence="3">The sequence shown here is derived from an EMBL/GenBank/DDBJ whole genome shotgun (WGS) entry which is preliminary data.</text>
</comment>
<dbReference type="GO" id="GO:0003677">
    <property type="term" value="F:DNA binding"/>
    <property type="evidence" value="ECO:0007669"/>
    <property type="project" value="UniProtKB-KW"/>
</dbReference>
<dbReference type="SUPFAM" id="SSF47413">
    <property type="entry name" value="lambda repressor-like DNA-binding domains"/>
    <property type="match status" value="1"/>
</dbReference>
<keyword evidence="1" id="KW-0238">DNA-binding</keyword>
<dbReference type="SMART" id="SM00530">
    <property type="entry name" value="HTH_XRE"/>
    <property type="match status" value="1"/>
</dbReference>
<dbReference type="Gene3D" id="1.10.260.40">
    <property type="entry name" value="lambda repressor-like DNA-binding domains"/>
    <property type="match status" value="1"/>
</dbReference>
<dbReference type="PROSITE" id="PS50943">
    <property type="entry name" value="HTH_CROC1"/>
    <property type="match status" value="1"/>
</dbReference>
<sequence>MRINEIISTKRKELGFTQEQVATYLNVSTPAVNKWESGKSFPDISLLPALARLLKTDLNTLLSFQEDLSDLEIATFANELGDDIFKNEFGSIYEKAIAKIREFPNNDRLKYTLVTILLGAINFNEPSNKEEYLSELNELLIQCVDSKDLQISNFALHMLAINACRAENYQEAEEYLNKIVDFSIDKEVLEVTILSNEKKYDAALEKLETKVLAEAVKIQNLMMQSVNLLAEVERYEEAEYFFNTLKKYTECFNLMPTNAYLAEYRIAVKKQDKARAIAAFTKVIENMTKPWNLEGSILYANVKFKENSLFANNQIKAIISALEKDEELAFIRDTPEFKEIMEKFK</sequence>
<evidence type="ECO:0000259" key="2">
    <source>
        <dbReference type="PROSITE" id="PS50943"/>
    </source>
</evidence>
<name>A0A645AWZ2_9ZZZZ</name>
<accession>A0A645AWZ2</accession>
<dbReference type="CDD" id="cd00093">
    <property type="entry name" value="HTH_XRE"/>
    <property type="match status" value="1"/>
</dbReference>
<organism evidence="3">
    <name type="scientific">bioreactor metagenome</name>
    <dbReference type="NCBI Taxonomy" id="1076179"/>
    <lineage>
        <taxon>unclassified sequences</taxon>
        <taxon>metagenomes</taxon>
        <taxon>ecological metagenomes</taxon>
    </lineage>
</organism>
<dbReference type="EMBL" id="VSSQ01016196">
    <property type="protein sequence ID" value="MPM57298.1"/>
    <property type="molecule type" value="Genomic_DNA"/>
</dbReference>
<evidence type="ECO:0000313" key="3">
    <source>
        <dbReference type="EMBL" id="MPM57298.1"/>
    </source>
</evidence>
<dbReference type="InterPro" id="IPR001387">
    <property type="entry name" value="Cro/C1-type_HTH"/>
</dbReference>
<feature type="domain" description="HTH cro/C1-type" evidence="2">
    <location>
        <begin position="7"/>
        <end position="61"/>
    </location>
</feature>
<dbReference type="AlphaFoldDB" id="A0A645AWZ2"/>
<evidence type="ECO:0000256" key="1">
    <source>
        <dbReference type="ARBA" id="ARBA00023125"/>
    </source>
</evidence>
<reference evidence="3" key="1">
    <citation type="submission" date="2019-08" db="EMBL/GenBank/DDBJ databases">
        <authorList>
            <person name="Kucharzyk K."/>
            <person name="Murdoch R.W."/>
            <person name="Higgins S."/>
            <person name="Loffler F."/>
        </authorList>
    </citation>
    <scope>NUCLEOTIDE SEQUENCE</scope>
</reference>
<dbReference type="InterPro" id="IPR010982">
    <property type="entry name" value="Lambda_DNA-bd_dom_sf"/>
</dbReference>
<dbReference type="PANTHER" id="PTHR46558:SF11">
    <property type="entry name" value="HTH-TYPE TRANSCRIPTIONAL REGULATOR XRE"/>
    <property type="match status" value="1"/>
</dbReference>